<gene>
    <name evidence="9" type="ORF">CO666_19400</name>
</gene>
<evidence type="ECO:0000256" key="1">
    <source>
        <dbReference type="ARBA" id="ARBA00004651"/>
    </source>
</evidence>
<feature type="transmembrane region" description="Helical" evidence="8">
    <location>
        <begin position="201"/>
        <end position="228"/>
    </location>
</feature>
<organism evidence="9 10">
    <name type="scientific">Rhizobium chutanense</name>
    <dbReference type="NCBI Taxonomy" id="2035448"/>
    <lineage>
        <taxon>Bacteria</taxon>
        <taxon>Pseudomonadati</taxon>
        <taxon>Pseudomonadota</taxon>
        <taxon>Alphaproteobacteria</taxon>
        <taxon>Hyphomicrobiales</taxon>
        <taxon>Rhizobiaceae</taxon>
        <taxon>Rhizobium/Agrobacterium group</taxon>
        <taxon>Rhizobium</taxon>
    </lineage>
</organism>
<feature type="transmembrane region" description="Helical" evidence="8">
    <location>
        <begin position="86"/>
        <end position="104"/>
    </location>
</feature>
<dbReference type="Pfam" id="PF01594">
    <property type="entry name" value="AI-2E_transport"/>
    <property type="match status" value="1"/>
</dbReference>
<evidence type="ECO:0000313" key="10">
    <source>
        <dbReference type="Proteomes" id="UP000220768"/>
    </source>
</evidence>
<evidence type="ECO:0000256" key="5">
    <source>
        <dbReference type="ARBA" id="ARBA00022692"/>
    </source>
</evidence>
<keyword evidence="5 8" id="KW-0812">Transmembrane</keyword>
<evidence type="ECO:0000256" key="3">
    <source>
        <dbReference type="ARBA" id="ARBA00022448"/>
    </source>
</evidence>
<keyword evidence="7 8" id="KW-0472">Membrane</keyword>
<evidence type="ECO:0000313" key="9">
    <source>
        <dbReference type="EMBL" id="PDT02727.1"/>
    </source>
</evidence>
<evidence type="ECO:0000256" key="7">
    <source>
        <dbReference type="ARBA" id="ARBA00023136"/>
    </source>
</evidence>
<dbReference type="PANTHER" id="PTHR21716">
    <property type="entry name" value="TRANSMEMBRANE PROTEIN"/>
    <property type="match status" value="1"/>
</dbReference>
<protein>
    <recommendedName>
        <fullName evidence="11">AI-2E family transporter</fullName>
    </recommendedName>
</protein>
<name>A0A2A6J9Z1_9HYPH</name>
<proteinExistence type="inferred from homology"/>
<dbReference type="AlphaFoldDB" id="A0A2A6J9Z1"/>
<keyword evidence="3" id="KW-0813">Transport</keyword>
<reference evidence="9 10" key="1">
    <citation type="submission" date="2017-09" db="EMBL/GenBank/DDBJ databases">
        <title>Comparative genomics of rhizobia isolated from Phaseolus vulgaris in China.</title>
        <authorList>
            <person name="Tong W."/>
        </authorList>
    </citation>
    <scope>NUCLEOTIDE SEQUENCE [LARGE SCALE GENOMIC DNA]</scope>
    <source>
        <strain evidence="9 10">C5</strain>
    </source>
</reference>
<evidence type="ECO:0000256" key="6">
    <source>
        <dbReference type="ARBA" id="ARBA00022989"/>
    </source>
</evidence>
<feature type="transmembrane region" description="Helical" evidence="8">
    <location>
        <begin position="325"/>
        <end position="344"/>
    </location>
</feature>
<comment type="caution">
    <text evidence="9">The sequence shown here is derived from an EMBL/GenBank/DDBJ whole genome shotgun (WGS) entry which is preliminary data.</text>
</comment>
<dbReference type="EMBL" id="NWSV01000012">
    <property type="protein sequence ID" value="PDT02727.1"/>
    <property type="molecule type" value="Genomic_DNA"/>
</dbReference>
<keyword evidence="6 8" id="KW-1133">Transmembrane helix</keyword>
<feature type="transmembrane region" description="Helical" evidence="8">
    <location>
        <begin position="62"/>
        <end position="80"/>
    </location>
</feature>
<comment type="subcellular location">
    <subcellularLocation>
        <location evidence="1">Cell membrane</location>
        <topology evidence="1">Multi-pass membrane protein</topology>
    </subcellularLocation>
</comment>
<feature type="transmembrane region" description="Helical" evidence="8">
    <location>
        <begin position="116"/>
        <end position="133"/>
    </location>
</feature>
<evidence type="ECO:0008006" key="11">
    <source>
        <dbReference type="Google" id="ProtNLM"/>
    </source>
</evidence>
<keyword evidence="4" id="KW-1003">Cell membrane</keyword>
<dbReference type="GO" id="GO:0005886">
    <property type="term" value="C:plasma membrane"/>
    <property type="evidence" value="ECO:0007669"/>
    <property type="project" value="UniProtKB-SubCell"/>
</dbReference>
<evidence type="ECO:0000256" key="8">
    <source>
        <dbReference type="SAM" id="Phobius"/>
    </source>
</evidence>
<feature type="transmembrane region" description="Helical" evidence="8">
    <location>
        <begin position="271"/>
        <end position="291"/>
    </location>
</feature>
<feature type="transmembrane region" description="Helical" evidence="8">
    <location>
        <begin position="297"/>
        <end position="318"/>
    </location>
</feature>
<dbReference type="Proteomes" id="UP000220768">
    <property type="component" value="Unassembled WGS sequence"/>
</dbReference>
<accession>A0A2A6J9Z1</accession>
<dbReference type="PANTHER" id="PTHR21716:SF67">
    <property type="entry name" value="TRANSPORT PROTEIN YDIK-RELATED"/>
    <property type="match status" value="1"/>
</dbReference>
<dbReference type="InterPro" id="IPR002549">
    <property type="entry name" value="AI-2E-like"/>
</dbReference>
<evidence type="ECO:0000256" key="4">
    <source>
        <dbReference type="ARBA" id="ARBA00022475"/>
    </source>
</evidence>
<keyword evidence="10" id="KW-1185">Reference proteome</keyword>
<feature type="transmembrane region" description="Helical" evidence="8">
    <location>
        <begin position="356"/>
        <end position="378"/>
    </location>
</feature>
<sequence>MRGTGSGGYPPTRNGNFMASIVKRPRSPWRSRFLRIRLLNAQREYRMTTGVEGSLGVWAERLVGLLVIGAIILACFWIAWPLMGVLAWGALIAVALLPLERRIADAIGSRTKTATFLVLAVLMVLVIVPLSYLPGSFDRATEAISARTNNWTELKLPLPPPWIADIPLVGSTIGEKWSAAAEASRNVLASLKPYLAPAFQWLAAFGASLGLAILQILLSIILAGVFLATHGSTASAFRTIGRRLGGPTGESLVDVAVRTVRSVVQGVMGTALIQSILTGISFAIAGVPFAVPLGVLSFGTAMLQIGTWLVWIPAAVWLSYQGQTGWAIFITVSGIIINILDNVIKPLLIGRGAGSPIWIIFIGVIGGVLTMGIIGIFVGPLVMAIGYSIVTNWLSVETPLET</sequence>
<evidence type="ECO:0000256" key="2">
    <source>
        <dbReference type="ARBA" id="ARBA00009773"/>
    </source>
</evidence>
<comment type="similarity">
    <text evidence="2">Belongs to the autoinducer-2 exporter (AI-2E) (TC 2.A.86) family.</text>
</comment>